<accession>A0ABV1DTL6</accession>
<feature type="transmembrane region" description="Helical" evidence="1">
    <location>
        <begin position="133"/>
        <end position="161"/>
    </location>
</feature>
<evidence type="ECO:0000256" key="1">
    <source>
        <dbReference type="SAM" id="Phobius"/>
    </source>
</evidence>
<feature type="transmembrane region" description="Helical" evidence="1">
    <location>
        <begin position="52"/>
        <end position="74"/>
    </location>
</feature>
<organism evidence="2 3">
    <name type="scientific">Blautia caccae</name>
    <dbReference type="NCBI Taxonomy" id="3133175"/>
    <lineage>
        <taxon>Bacteria</taxon>
        <taxon>Bacillati</taxon>
        <taxon>Bacillota</taxon>
        <taxon>Clostridia</taxon>
        <taxon>Lachnospirales</taxon>
        <taxon>Lachnospiraceae</taxon>
        <taxon>Blautia</taxon>
    </lineage>
</organism>
<keyword evidence="1" id="KW-1133">Transmembrane helix</keyword>
<feature type="transmembrane region" description="Helical" evidence="1">
    <location>
        <begin position="101"/>
        <end position="127"/>
    </location>
</feature>
<feature type="transmembrane region" description="Helical" evidence="1">
    <location>
        <begin position="20"/>
        <end position="40"/>
    </location>
</feature>
<dbReference type="RefSeq" id="WP_349064627.1">
    <property type="nucleotide sequence ID" value="NZ_JBBMFP010000020.1"/>
</dbReference>
<gene>
    <name evidence="2" type="ORF">WMO65_19295</name>
</gene>
<feature type="transmembrane region" description="Helical" evidence="1">
    <location>
        <begin position="168"/>
        <end position="186"/>
    </location>
</feature>
<dbReference type="Pfam" id="PF12730">
    <property type="entry name" value="ABC2_membrane_4"/>
    <property type="match status" value="1"/>
</dbReference>
<reference evidence="2 3" key="1">
    <citation type="submission" date="2024-03" db="EMBL/GenBank/DDBJ databases">
        <title>Human intestinal bacterial collection.</title>
        <authorList>
            <person name="Pauvert C."/>
            <person name="Hitch T.C.A."/>
            <person name="Clavel T."/>
        </authorList>
    </citation>
    <scope>NUCLEOTIDE SEQUENCE [LARGE SCALE GENOMIC DNA]</scope>
    <source>
        <strain evidence="2 3">CLA-SR-H028</strain>
    </source>
</reference>
<evidence type="ECO:0000313" key="3">
    <source>
        <dbReference type="Proteomes" id="UP001457898"/>
    </source>
</evidence>
<proteinExistence type="predicted"/>
<sequence length="241" mass="27379">MILLIKAELKKIKRMRITYVGYISILLSAVITSIQTFTMSDGTVTFADFTDMYLYNNALLFYPFTIALIGGYIINREYVLDSLKNLLVIPVRWCDIVKAKVFILILLAVNFSLVSAILSGIICLVLKSPDLTIFLFFRTIFCFLIFGISICVGILPIVLWFSKVRGKYIWGSILAALLGVTSVFVVNGKLVNWHPVTYCFTFVSSRLTVTAKYGIIMSCMAFIIYALLSFLIYLLIYKRRK</sequence>
<comment type="caution">
    <text evidence="2">The sequence shown here is derived from an EMBL/GenBank/DDBJ whole genome shotgun (WGS) entry which is preliminary data.</text>
</comment>
<keyword evidence="1" id="KW-0812">Transmembrane</keyword>
<keyword evidence="1" id="KW-0472">Membrane</keyword>
<dbReference type="Proteomes" id="UP001457898">
    <property type="component" value="Unassembled WGS sequence"/>
</dbReference>
<dbReference type="EMBL" id="JBBMFP010000020">
    <property type="protein sequence ID" value="MEQ2433141.1"/>
    <property type="molecule type" value="Genomic_DNA"/>
</dbReference>
<keyword evidence="3" id="KW-1185">Reference proteome</keyword>
<name>A0ABV1DTL6_9FIRM</name>
<evidence type="ECO:0000313" key="2">
    <source>
        <dbReference type="EMBL" id="MEQ2433141.1"/>
    </source>
</evidence>
<feature type="transmembrane region" description="Helical" evidence="1">
    <location>
        <begin position="213"/>
        <end position="236"/>
    </location>
</feature>
<protein>
    <submittedName>
        <fullName evidence="2">ABC transporter permease</fullName>
    </submittedName>
</protein>